<dbReference type="HOGENOM" id="CLU_1339379_0_0_1"/>
<organism evidence="2">
    <name type="scientific">Oryza glumipatula</name>
    <dbReference type="NCBI Taxonomy" id="40148"/>
    <lineage>
        <taxon>Eukaryota</taxon>
        <taxon>Viridiplantae</taxon>
        <taxon>Streptophyta</taxon>
        <taxon>Embryophyta</taxon>
        <taxon>Tracheophyta</taxon>
        <taxon>Spermatophyta</taxon>
        <taxon>Magnoliopsida</taxon>
        <taxon>Liliopsida</taxon>
        <taxon>Poales</taxon>
        <taxon>Poaceae</taxon>
        <taxon>BOP clade</taxon>
        <taxon>Oryzoideae</taxon>
        <taxon>Oryzeae</taxon>
        <taxon>Oryzinae</taxon>
        <taxon>Oryza</taxon>
    </lineage>
</organism>
<accession>A0A0E0AQ98</accession>
<evidence type="ECO:0000313" key="2">
    <source>
        <dbReference type="EnsemblPlants" id="OGLUM08G01520.1"/>
    </source>
</evidence>
<feature type="region of interest" description="Disordered" evidence="1">
    <location>
        <begin position="1"/>
        <end position="152"/>
    </location>
</feature>
<dbReference type="AlphaFoldDB" id="A0A0E0AQ98"/>
<reference evidence="2" key="1">
    <citation type="submission" date="2015-04" db="UniProtKB">
        <authorList>
            <consortium name="EnsemblPlants"/>
        </authorList>
    </citation>
    <scope>IDENTIFICATION</scope>
</reference>
<dbReference type="Gramene" id="OGLUM08G01520.1">
    <property type="protein sequence ID" value="OGLUM08G01520.1"/>
    <property type="gene ID" value="OGLUM08G01520"/>
</dbReference>
<protein>
    <submittedName>
        <fullName evidence="2">Uncharacterized protein</fullName>
    </submittedName>
</protein>
<name>A0A0E0AQ98_9ORYZ</name>
<evidence type="ECO:0000313" key="3">
    <source>
        <dbReference type="Proteomes" id="UP000026961"/>
    </source>
</evidence>
<reference evidence="2" key="2">
    <citation type="submission" date="2018-05" db="EMBL/GenBank/DDBJ databases">
        <title>OgluRS3 (Oryza glumaepatula Reference Sequence Version 3).</title>
        <authorList>
            <person name="Zhang J."/>
            <person name="Kudrna D."/>
            <person name="Lee S."/>
            <person name="Talag J."/>
            <person name="Welchert J."/>
            <person name="Wing R.A."/>
        </authorList>
    </citation>
    <scope>NUCLEOTIDE SEQUENCE [LARGE SCALE GENOMIC DNA]</scope>
</reference>
<evidence type="ECO:0000256" key="1">
    <source>
        <dbReference type="SAM" id="MobiDB-lite"/>
    </source>
</evidence>
<feature type="compositionally biased region" description="Basic residues" evidence="1">
    <location>
        <begin position="18"/>
        <end position="27"/>
    </location>
</feature>
<dbReference type="EnsemblPlants" id="OGLUM08G01520.1">
    <property type="protein sequence ID" value="OGLUM08G01520.1"/>
    <property type="gene ID" value="OGLUM08G01520"/>
</dbReference>
<feature type="compositionally biased region" description="Low complexity" evidence="1">
    <location>
        <begin position="87"/>
        <end position="96"/>
    </location>
</feature>
<dbReference type="Proteomes" id="UP000026961">
    <property type="component" value="Chromosome 8"/>
</dbReference>
<proteinExistence type="predicted"/>
<sequence>MNLFPISTSKPQTQKAHQPLRPRRRRPPPCAPPPPQPPPPPRGSSRRLHLVSSARTPGPPSSPSRGDRLPRPPSSRSPPLPPRRRPTPSTTTQRWTRATRRWTGRSYCRGSGGRWPVRASWRRSGGGGGTRTPGTSASARPAPPPGGFAGGISRVRTHLVTSRNQRRGSWRMISMTIGSFLEESSLLTDEPRNDIDVFLELPSYR</sequence>
<feature type="compositionally biased region" description="Pro residues" evidence="1">
    <location>
        <begin position="28"/>
        <end position="42"/>
    </location>
</feature>
<keyword evidence="3" id="KW-1185">Reference proteome</keyword>
<feature type="compositionally biased region" description="Polar residues" evidence="1">
    <location>
        <begin position="1"/>
        <end position="16"/>
    </location>
</feature>
<feature type="compositionally biased region" description="Pro residues" evidence="1">
    <location>
        <begin position="71"/>
        <end position="81"/>
    </location>
</feature>